<evidence type="ECO:0000313" key="1">
    <source>
        <dbReference type="EMBL" id="AXV09737.1"/>
    </source>
</evidence>
<name>A0A346Y5J0_9ACTN</name>
<protein>
    <submittedName>
        <fullName evidence="1">Uncharacterized protein</fullName>
    </submittedName>
</protein>
<dbReference type="AlphaFoldDB" id="A0A346Y5J0"/>
<organism evidence="1 2">
    <name type="scientific">Euzebya pacifica</name>
    <dbReference type="NCBI Taxonomy" id="1608957"/>
    <lineage>
        <taxon>Bacteria</taxon>
        <taxon>Bacillati</taxon>
        <taxon>Actinomycetota</taxon>
        <taxon>Nitriliruptoria</taxon>
        <taxon>Euzebyales</taxon>
    </lineage>
</organism>
<keyword evidence="2" id="KW-1185">Reference proteome</keyword>
<sequence>MIVGGLSRTPSATGAAVALASAAFFDRKSAHEERLLVAAYPQYGDYAERVRWKLLPGVR</sequence>
<gene>
    <name evidence="1" type="ORF">DVS28_a5081</name>
</gene>
<dbReference type="Proteomes" id="UP000264006">
    <property type="component" value="Chromosome"/>
</dbReference>
<evidence type="ECO:0000313" key="2">
    <source>
        <dbReference type="Proteomes" id="UP000264006"/>
    </source>
</evidence>
<dbReference type="EMBL" id="CP031165">
    <property type="protein sequence ID" value="AXV09737.1"/>
    <property type="molecule type" value="Genomic_DNA"/>
</dbReference>
<accession>A0A346Y5J0</accession>
<proteinExistence type="predicted"/>
<dbReference type="KEGG" id="euz:DVS28_a5081"/>
<reference evidence="1 2" key="1">
    <citation type="submission" date="2018-09" db="EMBL/GenBank/DDBJ databases">
        <title>Complete genome sequence of Euzebya sp. DY32-46 isolated from seawater of Pacific Ocean.</title>
        <authorList>
            <person name="Xu L."/>
            <person name="Wu Y.-H."/>
            <person name="Xu X.-W."/>
        </authorList>
    </citation>
    <scope>NUCLEOTIDE SEQUENCE [LARGE SCALE GENOMIC DNA]</scope>
    <source>
        <strain evidence="1 2">DY32-46</strain>
    </source>
</reference>